<evidence type="ECO:0008006" key="3">
    <source>
        <dbReference type="Google" id="ProtNLM"/>
    </source>
</evidence>
<dbReference type="Pfam" id="PF11122">
    <property type="entry name" value="Spore-coat_CotD"/>
    <property type="match status" value="1"/>
</dbReference>
<dbReference type="InterPro" id="IPR020108">
    <property type="entry name" value="Spore_coat_CotD"/>
</dbReference>
<proteinExistence type="predicted"/>
<evidence type="ECO:0000313" key="2">
    <source>
        <dbReference type="Proteomes" id="UP000321558"/>
    </source>
</evidence>
<dbReference type="EMBL" id="BJYM01000002">
    <property type="protein sequence ID" value="GEN85764.1"/>
    <property type="molecule type" value="Genomic_DNA"/>
</dbReference>
<organism evidence="1 2">
    <name type="scientific">Oceanobacillus sojae</name>
    <dbReference type="NCBI Taxonomy" id="582851"/>
    <lineage>
        <taxon>Bacteria</taxon>
        <taxon>Bacillati</taxon>
        <taxon>Bacillota</taxon>
        <taxon>Bacilli</taxon>
        <taxon>Bacillales</taxon>
        <taxon>Bacillaceae</taxon>
        <taxon>Oceanobacillus</taxon>
    </lineage>
</organism>
<dbReference type="OrthoDB" id="2943345at2"/>
<dbReference type="AlphaFoldDB" id="A0A511ZE91"/>
<accession>A0A511ZE91</accession>
<evidence type="ECO:0000313" key="1">
    <source>
        <dbReference type="EMBL" id="GEN85764.1"/>
    </source>
</evidence>
<gene>
    <name evidence="1" type="ORF">OSO01_05030</name>
</gene>
<sequence>MSQNNCQCSRCRNSNRDEEVRVHPTRHEVRHSKSVKTVKNIHPTEIKNVHRTIIRNENYYPVRESNVNETVVENYDCGSDVNNSSNCRRVGGSNNGGNGNNCGNHSNHCRKENNRGSRDCSCERKRPCCSNRKRNWFF</sequence>
<name>A0A511ZE91_9BACI</name>
<dbReference type="Proteomes" id="UP000321558">
    <property type="component" value="Unassembled WGS sequence"/>
</dbReference>
<comment type="caution">
    <text evidence="1">The sequence shown here is derived from an EMBL/GenBank/DDBJ whole genome shotgun (WGS) entry which is preliminary data.</text>
</comment>
<reference evidence="1 2" key="1">
    <citation type="submission" date="2019-07" db="EMBL/GenBank/DDBJ databases">
        <title>Whole genome shotgun sequence of Oceanobacillus sojae NBRC 105379.</title>
        <authorList>
            <person name="Hosoyama A."/>
            <person name="Uohara A."/>
            <person name="Ohji S."/>
            <person name="Ichikawa N."/>
        </authorList>
    </citation>
    <scope>NUCLEOTIDE SEQUENCE [LARGE SCALE GENOMIC DNA]</scope>
    <source>
        <strain evidence="1 2">NBRC 105379</strain>
    </source>
</reference>
<keyword evidence="2" id="KW-1185">Reference proteome</keyword>
<protein>
    <recommendedName>
        <fullName evidence="3">Inner spore coat protein D</fullName>
    </recommendedName>
</protein>